<dbReference type="EMBL" id="UZAM01014442">
    <property type="protein sequence ID" value="VDP33945.1"/>
    <property type="molecule type" value="Genomic_DNA"/>
</dbReference>
<evidence type="ECO:0000256" key="4">
    <source>
        <dbReference type="ARBA" id="ARBA00022692"/>
    </source>
</evidence>
<evidence type="ECO:0000256" key="1">
    <source>
        <dbReference type="ARBA" id="ARBA00004477"/>
    </source>
</evidence>
<dbReference type="AlphaFoldDB" id="A0A183J4A3"/>
<comment type="similarity">
    <text evidence="3 9">Belongs to the RFT1 family.</text>
</comment>
<reference evidence="10 11" key="2">
    <citation type="submission" date="2018-11" db="EMBL/GenBank/DDBJ databases">
        <authorList>
            <consortium name="Pathogen Informatics"/>
        </authorList>
    </citation>
    <scope>NUCLEOTIDE SEQUENCE [LARGE SCALE GENOMIC DNA]</scope>
</reference>
<feature type="transmembrane region" description="Helical" evidence="9">
    <location>
        <begin position="104"/>
        <end position="123"/>
    </location>
</feature>
<reference evidence="12" key="1">
    <citation type="submission" date="2016-06" db="UniProtKB">
        <authorList>
            <consortium name="WormBaseParasite"/>
        </authorList>
    </citation>
    <scope>IDENTIFICATION</scope>
</reference>
<name>A0A183J4A3_9BILA</name>
<dbReference type="PANTHER" id="PTHR13117">
    <property type="entry name" value="ENDOPLASMIC RETICULUM MULTISPAN TRANSMEMBRANE PROTEIN-RELATED"/>
    <property type="match status" value="1"/>
</dbReference>
<gene>
    <name evidence="10" type="ORF">SBAD_LOCUS10701</name>
</gene>
<feature type="transmembrane region" description="Helical" evidence="9">
    <location>
        <begin position="64"/>
        <end position="84"/>
    </location>
</feature>
<keyword evidence="5" id="KW-0256">Endoplasmic reticulum</keyword>
<keyword evidence="4 9" id="KW-0812">Transmembrane</keyword>
<dbReference type="GO" id="GO:0005789">
    <property type="term" value="C:endoplasmic reticulum membrane"/>
    <property type="evidence" value="ECO:0007669"/>
    <property type="project" value="UniProtKB-SubCell"/>
</dbReference>
<comment type="function">
    <text evidence="8 9">Intramembrane glycolipid transporter that operates in the biosynthetic pathway of dolichol-linked oligosaccharides, the glycan precursors employed in protein asparagine (N)-glycosylation. The sequential addition of sugars to dolichol pyrophosphate produces dolichol-linked oligosaccharides containing fourteen sugars, including two GlcNAcs, nine mannoses and three glucoses. Once assembled, the oligosaccharide is transferred from the lipid to nascent proteins by oligosaccharyltransferases. The assembly of dolichol-linked oligosaccharides begins on the cytosolic side of the endoplasmic reticulum membrane and finishes in its lumen. RFT1 could mediate the translocation of the cytosolically oriented intermediate DolPP-GlcNAc2Man5, produced by ALG11, into the ER lumen where dolichol-linked oligosaccharides assembly continues. However, the intramembrane lipid transporter activity could not be confirmed in vitro.</text>
</comment>
<evidence type="ECO:0000313" key="12">
    <source>
        <dbReference type="WBParaSite" id="SBAD_0001107301-mRNA-1"/>
    </source>
</evidence>
<sequence length="143" mass="15978">MLSSGNLRRKCITASSHHFGGAWDSELSRLMLLYTTVSFFSRESFRKTCVSDAETAAKPAAINVTWLCPVVSLAMGTVFCAVWLTFLSNPETMVEGVHHYRSAVFMYAASLFIESLAEPLWILSQSFNFVLLKVDVSLRQVND</sequence>
<dbReference type="GO" id="GO:0006488">
    <property type="term" value="P:dolichol-linked oligosaccharide biosynthetic process"/>
    <property type="evidence" value="ECO:0007669"/>
    <property type="project" value="InterPro"/>
</dbReference>
<dbReference type="Proteomes" id="UP000270296">
    <property type="component" value="Unassembled WGS sequence"/>
</dbReference>
<evidence type="ECO:0000256" key="3">
    <source>
        <dbReference type="ARBA" id="ARBA00010288"/>
    </source>
</evidence>
<dbReference type="WBParaSite" id="SBAD_0001107301-mRNA-1">
    <property type="protein sequence ID" value="SBAD_0001107301-mRNA-1"/>
    <property type="gene ID" value="SBAD_0001107301"/>
</dbReference>
<dbReference type="PANTHER" id="PTHR13117:SF5">
    <property type="entry name" value="PROTEIN RFT1 HOMOLOG"/>
    <property type="match status" value="1"/>
</dbReference>
<proteinExistence type="inferred from homology"/>
<evidence type="ECO:0000256" key="5">
    <source>
        <dbReference type="ARBA" id="ARBA00022824"/>
    </source>
</evidence>
<dbReference type="Pfam" id="PF04506">
    <property type="entry name" value="Rft-1"/>
    <property type="match status" value="1"/>
</dbReference>
<evidence type="ECO:0000313" key="11">
    <source>
        <dbReference type="Proteomes" id="UP000270296"/>
    </source>
</evidence>
<keyword evidence="6 9" id="KW-1133">Transmembrane helix</keyword>
<accession>A0A183J4A3</accession>
<evidence type="ECO:0000256" key="2">
    <source>
        <dbReference type="ARBA" id="ARBA00004922"/>
    </source>
</evidence>
<dbReference type="OrthoDB" id="9979195at2759"/>
<evidence type="ECO:0000256" key="9">
    <source>
        <dbReference type="RuleBase" id="RU365067"/>
    </source>
</evidence>
<dbReference type="GO" id="GO:0034203">
    <property type="term" value="P:glycolipid translocation"/>
    <property type="evidence" value="ECO:0007669"/>
    <property type="project" value="TreeGrafter"/>
</dbReference>
<comment type="pathway">
    <text evidence="2">Protein modification; protein glycosylation.</text>
</comment>
<comment type="subcellular location">
    <subcellularLocation>
        <location evidence="1 9">Endoplasmic reticulum membrane</location>
        <topology evidence="1 9">Multi-pass membrane protein</topology>
    </subcellularLocation>
</comment>
<evidence type="ECO:0000313" key="10">
    <source>
        <dbReference type="EMBL" id="VDP33945.1"/>
    </source>
</evidence>
<comment type="caution">
    <text evidence="9">Lacks conserved residue(s) required for the propagation of feature annotation.</text>
</comment>
<evidence type="ECO:0000256" key="7">
    <source>
        <dbReference type="ARBA" id="ARBA00023136"/>
    </source>
</evidence>
<evidence type="ECO:0000256" key="6">
    <source>
        <dbReference type="ARBA" id="ARBA00022989"/>
    </source>
</evidence>
<organism evidence="12">
    <name type="scientific">Soboliphyme baturini</name>
    <dbReference type="NCBI Taxonomy" id="241478"/>
    <lineage>
        <taxon>Eukaryota</taxon>
        <taxon>Metazoa</taxon>
        <taxon>Ecdysozoa</taxon>
        <taxon>Nematoda</taxon>
        <taxon>Enoplea</taxon>
        <taxon>Dorylaimia</taxon>
        <taxon>Dioctophymatida</taxon>
        <taxon>Dioctophymatoidea</taxon>
        <taxon>Soboliphymatidae</taxon>
        <taxon>Soboliphyme</taxon>
    </lineage>
</organism>
<dbReference type="InterPro" id="IPR007594">
    <property type="entry name" value="RFT1"/>
</dbReference>
<protein>
    <recommendedName>
        <fullName evidence="9">Protein RFT1 homolog</fullName>
    </recommendedName>
</protein>
<keyword evidence="7 9" id="KW-0472">Membrane</keyword>
<keyword evidence="11" id="KW-1185">Reference proteome</keyword>
<evidence type="ECO:0000256" key="8">
    <source>
        <dbReference type="ARBA" id="ARBA00045912"/>
    </source>
</evidence>